<dbReference type="RefSeq" id="WP_322608190.1">
    <property type="nucleotide sequence ID" value="NZ_JARVCO010000007.1"/>
</dbReference>
<dbReference type="CDD" id="cd18793">
    <property type="entry name" value="SF2_C_SNF"/>
    <property type="match status" value="1"/>
</dbReference>
<evidence type="ECO:0000313" key="5">
    <source>
        <dbReference type="EMBL" id="MDZ8118313.1"/>
    </source>
</evidence>
<dbReference type="InterPro" id="IPR014001">
    <property type="entry name" value="Helicase_ATP-bd"/>
</dbReference>
<organism evidence="5 6">
    <name type="scientific">Pontiella agarivorans</name>
    <dbReference type="NCBI Taxonomy" id="3038953"/>
    <lineage>
        <taxon>Bacteria</taxon>
        <taxon>Pseudomonadati</taxon>
        <taxon>Kiritimatiellota</taxon>
        <taxon>Kiritimatiellia</taxon>
        <taxon>Kiritimatiellales</taxon>
        <taxon>Pontiellaceae</taxon>
        <taxon>Pontiella</taxon>
    </lineage>
</organism>
<gene>
    <name evidence="5" type="ORF">P9H32_06685</name>
</gene>
<dbReference type="Pfam" id="PF18731">
    <property type="entry name" value="HEPN_Swt1"/>
    <property type="match status" value="1"/>
</dbReference>
<sequence>MIDVAIAGKLSALLQMSTRHLCNWLRDSLSKLDQDWWNSLVLSNLSYQQRRRVEQSGVTTLSQLDLAALLRVLDRNWYEISTRFNLTNQDRNYLKEMQTVRNRWAHMDAHGIEPDDVYRDVDTLQRFLRALDAPDTLLDSVGQVKDLVRNAEIAGAGSVEQPDILQEPPKPDEPESSGFFSVGSLVALISNPEKTGVVMSSDGSGDSAKYTVFLDGRPQPFYVTQLQLADQVSDKKVVELNELHSLLTGLQIRHPSLSTLYSLNAARIDFVPYQFRPALKIIQSDQPRLLIADSVGVGKTIEAGLILRELQARSNVESVLIVCPKPLVAERKWELEMKRFDERFVPLDGKALRHCIHETDLDGEWPDSHAKAILPYSLLQDEALLNGNANGRKKQLGLLDLDPPPRFDLVIVDEAHHVRNASTHAYKAVSYFCEHAEAVVLLTATPVQMGNNDLFTLLNLLRPDLVIDPETFGHMAEPNPFINKAVNLTRAGDDDWQAGAVEALNNAAGTAWGQSILKNSPGFQTLVNALEKSPLSREERVGLVRQMEGFHSFSRLINRTRRRDIGTFCTRKPETVAVDFTEAQKQLHTDLLNFQAKALAIVHGSQNVQFMMSTIRRQAASCIFGLAPFISDIVQRRISELEWQESADDNGEPPEFVKVLEKEARDIVAAANALPPEDPKYDALRRIVNGKIELPNNKLMVFSTFRHTLAYLERKLRADGIRVGMVHGNVKDEDRLVLRNRFELPKEDSAALDVLLFSEVGCEGLDYQFCDMMVNYDLPWNPMRIEQRIGRIDRRGQKSEAVGIYNMVTPGTVDADIYNRCLSRIGVFEASIGECEEILGDITREIRNIADNLELTKKERQSKLEQLADNEVRKVQEQQRLEEREHELFGLRLPRNVPDAELRASESYWLSSASLQRFVLQYLNRRLGQSEYILGEKPLKTLRLSQEARGKLLEDYRKLAVSKTPMNRDWEKWLKGAELHASITFDSACAADHRESLFIMPLHPLVRQAASYLDVAEPVHTALRVRGNGLVPGSYPFAVYAWEIKGLRPELRLVPVCDNEEIRLGFFDFLESGAAVDPVQHPVQEVEVDSLDKVHHELWSLEKAEHQAQTAEMVRFRQESLETSTRGRVNLLEGRLSEATNANIQRMRESQLKKCRVDYERKRAELESAQLTADIHARPVVFGVLVVEE</sequence>
<dbReference type="InterPro" id="IPR000330">
    <property type="entry name" value="SNF2_N"/>
</dbReference>
<evidence type="ECO:0000313" key="6">
    <source>
        <dbReference type="Proteomes" id="UP001290861"/>
    </source>
</evidence>
<dbReference type="SUPFAM" id="SSF52540">
    <property type="entry name" value="P-loop containing nucleoside triphosphate hydrolases"/>
    <property type="match status" value="2"/>
</dbReference>
<accession>A0ABU5MVR7</accession>
<dbReference type="InterPro" id="IPR001650">
    <property type="entry name" value="Helicase_C-like"/>
</dbReference>
<protein>
    <submittedName>
        <fullName evidence="5">Swt1 family HEPN domain-containing protein</fullName>
    </submittedName>
</protein>
<keyword evidence="2" id="KW-0175">Coiled coil</keyword>
<dbReference type="SMART" id="SM00490">
    <property type="entry name" value="HELICc"/>
    <property type="match status" value="1"/>
</dbReference>
<dbReference type="InterPro" id="IPR041650">
    <property type="entry name" value="HEPN_Swt1"/>
</dbReference>
<dbReference type="SMART" id="SM00487">
    <property type="entry name" value="DEXDc"/>
    <property type="match status" value="1"/>
</dbReference>
<keyword evidence="6" id="KW-1185">Reference proteome</keyword>
<dbReference type="InterPro" id="IPR027417">
    <property type="entry name" value="P-loop_NTPase"/>
</dbReference>
<dbReference type="InterPro" id="IPR038718">
    <property type="entry name" value="SNF2-like_sf"/>
</dbReference>
<dbReference type="Gene3D" id="3.40.50.10810">
    <property type="entry name" value="Tandem AAA-ATPase domain"/>
    <property type="match status" value="1"/>
</dbReference>
<dbReference type="PROSITE" id="PS51194">
    <property type="entry name" value="HELICASE_CTER"/>
    <property type="match status" value="1"/>
</dbReference>
<dbReference type="Pfam" id="PF00271">
    <property type="entry name" value="Helicase_C"/>
    <property type="match status" value="1"/>
</dbReference>
<dbReference type="Proteomes" id="UP001290861">
    <property type="component" value="Unassembled WGS sequence"/>
</dbReference>
<dbReference type="InterPro" id="IPR049730">
    <property type="entry name" value="SNF2/RAD54-like_C"/>
</dbReference>
<feature type="domain" description="Helicase ATP-binding" evidence="3">
    <location>
        <begin position="280"/>
        <end position="464"/>
    </location>
</feature>
<dbReference type="Gene3D" id="3.40.50.300">
    <property type="entry name" value="P-loop containing nucleotide triphosphate hydrolases"/>
    <property type="match status" value="1"/>
</dbReference>
<dbReference type="PANTHER" id="PTHR45766">
    <property type="entry name" value="DNA ANNEALING HELICASE AND ENDONUCLEASE ZRANB3 FAMILY MEMBER"/>
    <property type="match status" value="1"/>
</dbReference>
<dbReference type="EMBL" id="JARVCO010000007">
    <property type="protein sequence ID" value="MDZ8118313.1"/>
    <property type="molecule type" value="Genomic_DNA"/>
</dbReference>
<keyword evidence="1" id="KW-0378">Hydrolase</keyword>
<name>A0ABU5MVR7_9BACT</name>
<feature type="coiled-coil region" evidence="2">
    <location>
        <begin position="850"/>
        <end position="884"/>
    </location>
</feature>
<proteinExistence type="predicted"/>
<reference evidence="5 6" key="1">
    <citation type="journal article" date="2024" name="Appl. Environ. Microbiol.">
        <title>Pontiella agarivorans sp. nov., a novel marine anaerobic bacterium capable of degrading macroalgal polysaccharides and fixing nitrogen.</title>
        <authorList>
            <person name="Liu N."/>
            <person name="Kivenson V."/>
            <person name="Peng X."/>
            <person name="Cui Z."/>
            <person name="Lankiewicz T.S."/>
            <person name="Gosselin K.M."/>
            <person name="English C.J."/>
            <person name="Blair E.M."/>
            <person name="O'Malley M.A."/>
            <person name="Valentine D.L."/>
        </authorList>
    </citation>
    <scope>NUCLEOTIDE SEQUENCE [LARGE SCALE GENOMIC DNA]</scope>
    <source>
        <strain evidence="5 6">NLcol2</strain>
    </source>
</reference>
<evidence type="ECO:0000259" key="4">
    <source>
        <dbReference type="PROSITE" id="PS51194"/>
    </source>
</evidence>
<evidence type="ECO:0000256" key="2">
    <source>
        <dbReference type="SAM" id="Coils"/>
    </source>
</evidence>
<dbReference type="Pfam" id="PF00176">
    <property type="entry name" value="SNF2-rel_dom"/>
    <property type="match status" value="1"/>
</dbReference>
<comment type="caution">
    <text evidence="5">The sequence shown here is derived from an EMBL/GenBank/DDBJ whole genome shotgun (WGS) entry which is preliminary data.</text>
</comment>
<feature type="domain" description="Helicase C-terminal" evidence="4">
    <location>
        <begin position="686"/>
        <end position="868"/>
    </location>
</feature>
<evidence type="ECO:0000256" key="1">
    <source>
        <dbReference type="ARBA" id="ARBA00022801"/>
    </source>
</evidence>
<dbReference type="PANTHER" id="PTHR45766:SF6">
    <property type="entry name" value="SWI_SNF-RELATED MATRIX-ASSOCIATED ACTIN-DEPENDENT REGULATOR OF CHROMATIN SUBFAMILY A-LIKE PROTEIN 1"/>
    <property type="match status" value="1"/>
</dbReference>
<evidence type="ECO:0000259" key="3">
    <source>
        <dbReference type="PROSITE" id="PS51192"/>
    </source>
</evidence>
<dbReference type="PROSITE" id="PS51192">
    <property type="entry name" value="HELICASE_ATP_BIND_1"/>
    <property type="match status" value="1"/>
</dbReference>